<proteinExistence type="inferred from homology"/>
<dbReference type="Gene3D" id="3.40.1190.10">
    <property type="entry name" value="Mur-like, catalytic domain"/>
    <property type="match status" value="1"/>
</dbReference>
<dbReference type="PANTHER" id="PTHR43024">
    <property type="entry name" value="UDP-N-ACETYLMURAMOYL-TRIPEPTIDE--D-ALANYL-D-ALANINE LIGASE"/>
    <property type="match status" value="1"/>
</dbReference>
<dbReference type="Gene3D" id="3.40.1390.10">
    <property type="entry name" value="MurE/MurF, N-terminal domain"/>
    <property type="match status" value="1"/>
</dbReference>
<keyword evidence="6 10" id="KW-0133">Cell shape</keyword>
<reference evidence="16" key="1">
    <citation type="submission" date="2023-07" db="EMBL/GenBank/DDBJ databases">
        <title>Description of three actinobacteria isolated from air of manufacturing shop in a pharmaceutical factory.</title>
        <authorList>
            <person name="Zhang D.-F."/>
        </authorList>
    </citation>
    <scope>NUCLEOTIDE SEQUENCE [LARGE SCALE GENOMIC DNA]</scope>
    <source>
        <strain evidence="16">CCTCC AB 207010</strain>
    </source>
</reference>
<dbReference type="InterPro" id="IPR005863">
    <property type="entry name" value="UDP-N-AcMur_synth"/>
</dbReference>
<evidence type="ECO:0000256" key="4">
    <source>
        <dbReference type="ARBA" id="ARBA00022741"/>
    </source>
</evidence>
<dbReference type="EC" id="6.3.2.10" evidence="10 11"/>
<dbReference type="RefSeq" id="WP_310537911.1">
    <property type="nucleotide sequence ID" value="NZ_BAAAOC010000082.1"/>
</dbReference>
<dbReference type="Proteomes" id="UP001260872">
    <property type="component" value="Unassembled WGS sequence"/>
</dbReference>
<dbReference type="NCBIfam" id="TIGR01143">
    <property type="entry name" value="murF"/>
    <property type="match status" value="1"/>
</dbReference>
<evidence type="ECO:0000259" key="14">
    <source>
        <dbReference type="Pfam" id="PF08245"/>
    </source>
</evidence>
<dbReference type="InterPro" id="IPR004101">
    <property type="entry name" value="Mur_ligase_C"/>
</dbReference>
<dbReference type="SUPFAM" id="SSF53244">
    <property type="entry name" value="MurD-like peptide ligases, peptide-binding domain"/>
    <property type="match status" value="1"/>
</dbReference>
<comment type="pathway">
    <text evidence="10 11">Cell wall biogenesis; peptidoglycan biosynthesis.</text>
</comment>
<evidence type="ECO:0000259" key="12">
    <source>
        <dbReference type="Pfam" id="PF01225"/>
    </source>
</evidence>
<dbReference type="InterPro" id="IPR013221">
    <property type="entry name" value="Mur_ligase_cen"/>
</dbReference>
<protein>
    <recommendedName>
        <fullName evidence="10 11">UDP-N-acetylmuramoyl-tripeptide--D-alanyl-D-alanine ligase</fullName>
        <ecNumber evidence="10 11">6.3.2.10</ecNumber>
    </recommendedName>
    <alternativeName>
        <fullName evidence="10">D-alanyl-D-alanine-adding enzyme</fullName>
    </alternativeName>
</protein>
<keyword evidence="8 10" id="KW-0131">Cell cycle</keyword>
<dbReference type="Pfam" id="PF08245">
    <property type="entry name" value="Mur_ligase_M"/>
    <property type="match status" value="1"/>
</dbReference>
<keyword evidence="3 10" id="KW-0132">Cell division</keyword>
<keyword evidence="1 10" id="KW-0963">Cytoplasm</keyword>
<evidence type="ECO:0000256" key="6">
    <source>
        <dbReference type="ARBA" id="ARBA00022960"/>
    </source>
</evidence>
<evidence type="ECO:0000313" key="15">
    <source>
        <dbReference type="EMBL" id="MDR5712537.1"/>
    </source>
</evidence>
<organism evidence="15 16">
    <name type="scientific">Nesterenkonia flava</name>
    <dbReference type="NCBI Taxonomy" id="469799"/>
    <lineage>
        <taxon>Bacteria</taxon>
        <taxon>Bacillati</taxon>
        <taxon>Actinomycetota</taxon>
        <taxon>Actinomycetes</taxon>
        <taxon>Micrococcales</taxon>
        <taxon>Micrococcaceae</taxon>
        <taxon>Nesterenkonia</taxon>
    </lineage>
</organism>
<sequence>MIPLTAAEIASAVSGRLVGVEDPESLVLTHADTDSRQMAPDALFIAKPGETTDGHHYIDSAFDKGARLALVERETKDSNGAPWPSVVVDDVVVAMGRLASEIVTRIRAHSPTTVLGITGSAGKTTTKDLLRSLLEPEGPTVAPQGSYNGEVGVPLTVFTAELETRYLIIEMGADAPGNIEYLCRMVAPDIGVVLMVGSAHAGKFGGADKIAQTKGELAEFAAEHVILNADDAQVAAMADRAQAPVTWFGESAGAEIQAQDLTLDDEGHPVFTLAHHDDASASAQGVRIVSGLTGAHHVTNLLAAAAAAFRAGIDIEDVAVRLNGLGPTSRYRMERTERADGVTIINDAYNANPESMREALKTLARITRPEEGPQRRSVAVLGAMLELGDEHNIKHIQLGETVVRLNISKLLVVGQDAYALYRGAVAEGSWDNEAHWVETLEEAEEWLSNELRSGDVVLFKSSNGAGLRLLGDKIATGKEGPE</sequence>
<accession>A0ABU1FWB9</accession>
<dbReference type="SUPFAM" id="SSF63418">
    <property type="entry name" value="MurE/MurF N-terminal domain"/>
    <property type="match status" value="1"/>
</dbReference>
<dbReference type="EMBL" id="JAVKGT010000028">
    <property type="protein sequence ID" value="MDR5712537.1"/>
    <property type="molecule type" value="Genomic_DNA"/>
</dbReference>
<evidence type="ECO:0000256" key="11">
    <source>
        <dbReference type="RuleBase" id="RU004136"/>
    </source>
</evidence>
<dbReference type="InterPro" id="IPR000713">
    <property type="entry name" value="Mur_ligase_N"/>
</dbReference>
<feature type="domain" description="Mur ligase C-terminal" evidence="13">
    <location>
        <begin position="332"/>
        <end position="462"/>
    </location>
</feature>
<feature type="binding site" evidence="10">
    <location>
        <begin position="119"/>
        <end position="125"/>
    </location>
    <ligand>
        <name>ATP</name>
        <dbReference type="ChEBI" id="CHEBI:30616"/>
    </ligand>
</feature>
<evidence type="ECO:0000256" key="3">
    <source>
        <dbReference type="ARBA" id="ARBA00022618"/>
    </source>
</evidence>
<keyword evidence="16" id="KW-1185">Reference proteome</keyword>
<feature type="domain" description="Mur ligase N-terminal catalytic" evidence="12">
    <location>
        <begin position="33"/>
        <end position="100"/>
    </location>
</feature>
<feature type="domain" description="Mur ligase central" evidence="14">
    <location>
        <begin position="117"/>
        <end position="308"/>
    </location>
</feature>
<keyword evidence="9 10" id="KW-0961">Cell wall biogenesis/degradation</keyword>
<dbReference type="Pfam" id="PF02875">
    <property type="entry name" value="Mur_ligase_C"/>
    <property type="match status" value="1"/>
</dbReference>
<evidence type="ECO:0000313" key="16">
    <source>
        <dbReference type="Proteomes" id="UP001260872"/>
    </source>
</evidence>
<comment type="function">
    <text evidence="10 11">Involved in cell wall formation. Catalyzes the final step in the synthesis of UDP-N-acetylmuramoyl-pentapeptide, the precursor of murein.</text>
</comment>
<dbReference type="Pfam" id="PF01225">
    <property type="entry name" value="Mur_ligase"/>
    <property type="match status" value="1"/>
</dbReference>
<name>A0ABU1FWB9_9MICC</name>
<evidence type="ECO:0000256" key="9">
    <source>
        <dbReference type="ARBA" id="ARBA00023316"/>
    </source>
</evidence>
<comment type="subcellular location">
    <subcellularLocation>
        <location evidence="10 11">Cytoplasm</location>
    </subcellularLocation>
</comment>
<comment type="caution">
    <text evidence="15">The sequence shown here is derived from an EMBL/GenBank/DDBJ whole genome shotgun (WGS) entry which is preliminary data.</text>
</comment>
<dbReference type="InterPro" id="IPR036615">
    <property type="entry name" value="Mur_ligase_C_dom_sf"/>
</dbReference>
<evidence type="ECO:0000256" key="10">
    <source>
        <dbReference type="HAMAP-Rule" id="MF_02019"/>
    </source>
</evidence>
<evidence type="ECO:0000256" key="5">
    <source>
        <dbReference type="ARBA" id="ARBA00022840"/>
    </source>
</evidence>
<keyword evidence="4 10" id="KW-0547">Nucleotide-binding</keyword>
<gene>
    <name evidence="10 15" type="primary">murF</name>
    <name evidence="15" type="ORF">RH857_10400</name>
</gene>
<comment type="catalytic activity">
    <reaction evidence="10 11">
        <text>D-alanyl-D-alanine + UDP-N-acetyl-alpha-D-muramoyl-L-alanyl-gamma-D-glutamyl-meso-2,6-diaminopimelate + ATP = UDP-N-acetyl-alpha-D-muramoyl-L-alanyl-gamma-D-glutamyl-meso-2,6-diaminopimeloyl-D-alanyl-D-alanine + ADP + phosphate + H(+)</text>
        <dbReference type="Rhea" id="RHEA:28374"/>
        <dbReference type="ChEBI" id="CHEBI:15378"/>
        <dbReference type="ChEBI" id="CHEBI:30616"/>
        <dbReference type="ChEBI" id="CHEBI:43474"/>
        <dbReference type="ChEBI" id="CHEBI:57822"/>
        <dbReference type="ChEBI" id="CHEBI:61386"/>
        <dbReference type="ChEBI" id="CHEBI:83905"/>
        <dbReference type="ChEBI" id="CHEBI:456216"/>
        <dbReference type="EC" id="6.3.2.10"/>
    </reaction>
</comment>
<evidence type="ECO:0000256" key="2">
    <source>
        <dbReference type="ARBA" id="ARBA00022598"/>
    </source>
</evidence>
<dbReference type="InterPro" id="IPR035911">
    <property type="entry name" value="MurE/MurF_N"/>
</dbReference>
<dbReference type="Gene3D" id="3.90.190.20">
    <property type="entry name" value="Mur ligase, C-terminal domain"/>
    <property type="match status" value="1"/>
</dbReference>
<dbReference type="HAMAP" id="MF_02019">
    <property type="entry name" value="MurF"/>
    <property type="match status" value="1"/>
</dbReference>
<evidence type="ECO:0000256" key="7">
    <source>
        <dbReference type="ARBA" id="ARBA00022984"/>
    </source>
</evidence>
<dbReference type="InterPro" id="IPR051046">
    <property type="entry name" value="MurCDEF_CellWall_CoF430Synth"/>
</dbReference>
<dbReference type="SUPFAM" id="SSF53623">
    <property type="entry name" value="MurD-like peptide ligases, catalytic domain"/>
    <property type="match status" value="1"/>
</dbReference>
<keyword evidence="7 10" id="KW-0573">Peptidoglycan synthesis</keyword>
<keyword evidence="5 10" id="KW-0067">ATP-binding</keyword>
<evidence type="ECO:0000256" key="8">
    <source>
        <dbReference type="ARBA" id="ARBA00023306"/>
    </source>
</evidence>
<evidence type="ECO:0000256" key="1">
    <source>
        <dbReference type="ARBA" id="ARBA00022490"/>
    </source>
</evidence>
<dbReference type="InterPro" id="IPR036565">
    <property type="entry name" value="Mur-like_cat_sf"/>
</dbReference>
<evidence type="ECO:0000259" key="13">
    <source>
        <dbReference type="Pfam" id="PF02875"/>
    </source>
</evidence>
<dbReference type="PANTHER" id="PTHR43024:SF1">
    <property type="entry name" value="UDP-N-ACETYLMURAMOYL-TRIPEPTIDE--D-ALANYL-D-ALANINE LIGASE"/>
    <property type="match status" value="1"/>
</dbReference>
<dbReference type="GO" id="GO:0047480">
    <property type="term" value="F:UDP-N-acetylmuramoyl-tripeptide-D-alanyl-D-alanine ligase activity"/>
    <property type="evidence" value="ECO:0007669"/>
    <property type="project" value="UniProtKB-EC"/>
</dbReference>
<keyword evidence="2 10" id="KW-0436">Ligase</keyword>
<comment type="similarity">
    <text evidence="10">Belongs to the MurCDEF family. MurF subfamily.</text>
</comment>